<feature type="region of interest" description="Disordered" evidence="1">
    <location>
        <begin position="1"/>
        <end position="51"/>
    </location>
</feature>
<organism evidence="2 3">
    <name type="scientific">Mycobacterium dioxanotrophicus</name>
    <dbReference type="NCBI Taxonomy" id="482462"/>
    <lineage>
        <taxon>Bacteria</taxon>
        <taxon>Bacillati</taxon>
        <taxon>Actinomycetota</taxon>
        <taxon>Actinomycetes</taxon>
        <taxon>Mycobacteriales</taxon>
        <taxon>Mycobacteriaceae</taxon>
        <taxon>Mycobacterium</taxon>
    </lineage>
</organism>
<feature type="compositionally biased region" description="Polar residues" evidence="1">
    <location>
        <begin position="1"/>
        <end position="18"/>
    </location>
</feature>
<dbReference type="EMBL" id="CP020813">
    <property type="protein sequence ID" value="ART74520.1"/>
    <property type="molecule type" value="Genomic_DNA"/>
</dbReference>
<proteinExistence type="predicted"/>
<geneLocation type="plasmid" evidence="2 3">
    <name>unnamed4</name>
</geneLocation>
<feature type="compositionally biased region" description="Low complexity" evidence="1">
    <location>
        <begin position="32"/>
        <end position="51"/>
    </location>
</feature>
<keyword evidence="3" id="KW-1185">Reference proteome</keyword>
<dbReference type="Proteomes" id="UP000195331">
    <property type="component" value="Plasmid unnamed4"/>
</dbReference>
<protein>
    <recommendedName>
        <fullName evidence="4">Replication protein</fullName>
    </recommendedName>
</protein>
<reference evidence="2 3" key="1">
    <citation type="submission" date="2017-04" db="EMBL/GenBank/DDBJ databases">
        <title>Whole Genome Sequence of 1,4-Dioxane Degrading Bacterium Mycobacterium dioxanotrophicus PH-06.</title>
        <authorList>
            <person name="He Y."/>
        </authorList>
    </citation>
    <scope>NUCLEOTIDE SEQUENCE [LARGE SCALE GENOMIC DNA]</scope>
    <source>
        <strain evidence="2 3">PH-06</strain>
        <plasmid evidence="2 3">unnamed4</plasmid>
    </source>
</reference>
<sequence length="467" mass="50283">MLGSSQGSSYPEHSSTGVRQPACRGGAGGVGMSAASRRGVRRPGSSRPPRQRIAFDDAATVRERVEGAAAGLKLRGARRHVLAAVLRLLCGWSRLSDDAVALTQIVELVAAAGERRYDVKTIGRALAGLAAADLIVYRPARGRGARSLIAVHGQFVGDVEVLERDSSGRVITNCGGHSRPDSVTFSGPRPYIDQTKYLPTLRCDRRRPGPRPTEVKVPKGELKTVLDGLPKPMANLPKHLRWKLGSEILQRLKRGWRPDQILDVLTADMPADVQRPYKLAVWRLQRNVVGSGPRLRPLQQAWDAEAAATARAEADDAKARRYADVAAVTSPELRAEVLRADEVKFGRRSKDPVAALAAAARRVAGMFPEMPLAEALARWARDILAQRAEPAVVEPVPAVTSLSTDLLIDLAISGGCDCVVCGSEGGVYRPELPLKSMANVCDQCWPHIAADLAAGEDDAEFEEVIPA</sequence>
<name>A0A1Y0CGZ8_9MYCO</name>
<evidence type="ECO:0000256" key="1">
    <source>
        <dbReference type="SAM" id="MobiDB-lite"/>
    </source>
</evidence>
<dbReference type="AlphaFoldDB" id="A0A1Y0CGZ8"/>
<accession>A0A1Y0CGZ8</accession>
<evidence type="ECO:0000313" key="3">
    <source>
        <dbReference type="Proteomes" id="UP000195331"/>
    </source>
</evidence>
<gene>
    <name evidence="2" type="ORF">BTO20_38675</name>
</gene>
<keyword evidence="2" id="KW-0614">Plasmid</keyword>
<dbReference type="KEGG" id="mdx:BTO20_38675"/>
<evidence type="ECO:0008006" key="4">
    <source>
        <dbReference type="Google" id="ProtNLM"/>
    </source>
</evidence>
<evidence type="ECO:0000313" key="2">
    <source>
        <dbReference type="EMBL" id="ART74520.1"/>
    </source>
</evidence>
<dbReference type="OrthoDB" id="4681743at2"/>